<name>A0ABR2F3M7_9ROSI</name>
<proteinExistence type="predicted"/>
<comment type="caution">
    <text evidence="1">The sequence shown here is derived from an EMBL/GenBank/DDBJ whole genome shotgun (WGS) entry which is preliminary data.</text>
</comment>
<gene>
    <name evidence="1" type="ORF">V6N12_027698</name>
</gene>
<keyword evidence="2" id="KW-1185">Reference proteome</keyword>
<dbReference type="EMBL" id="JBBPBM010000008">
    <property type="protein sequence ID" value="KAK8571618.1"/>
    <property type="molecule type" value="Genomic_DNA"/>
</dbReference>
<dbReference type="Proteomes" id="UP001472677">
    <property type="component" value="Unassembled WGS sequence"/>
</dbReference>
<evidence type="ECO:0000313" key="1">
    <source>
        <dbReference type="EMBL" id="KAK8571618.1"/>
    </source>
</evidence>
<reference evidence="1 2" key="1">
    <citation type="journal article" date="2024" name="G3 (Bethesda)">
        <title>Genome assembly of Hibiscus sabdariffa L. provides insights into metabolisms of medicinal natural products.</title>
        <authorList>
            <person name="Kim T."/>
        </authorList>
    </citation>
    <scope>NUCLEOTIDE SEQUENCE [LARGE SCALE GENOMIC DNA]</scope>
    <source>
        <strain evidence="1">TK-2024</strain>
        <tissue evidence="1">Old leaves</tissue>
    </source>
</reference>
<evidence type="ECO:0000313" key="2">
    <source>
        <dbReference type="Proteomes" id="UP001472677"/>
    </source>
</evidence>
<protein>
    <submittedName>
        <fullName evidence="1">Uncharacterized protein</fullName>
    </submittedName>
</protein>
<accession>A0ABR2F3M7</accession>
<sequence>MNQDKPLNRDKDCVKEGEFVNQEKAKQARKTYKRIQGHVVDEELWELKRSLVGVMAMNCEKVIEVEVGNLISKVRVKELGFTDDSPVLPEAKSSLRMEEDKGESFSGFQFQSSVKSDRSRTQVEEEAMGAIFLGKDINNEDVLIREKGGKQLEEIDMLGSTPLKGSAVNEEALKENATVEYQGVSRVTAGMEVKHSWAEIISKNLETDGKDFVSPFEVMGHISPRPLRLDLQSSRIGSKLSPVKGKFSWAASVDAKMNADYIKRGDANTDNFALIGKVFPGAFIGRLVLAILKGVVIYHNVDKTSMFDDALTCC</sequence>
<organism evidence="1 2">
    <name type="scientific">Hibiscus sabdariffa</name>
    <name type="common">roselle</name>
    <dbReference type="NCBI Taxonomy" id="183260"/>
    <lineage>
        <taxon>Eukaryota</taxon>
        <taxon>Viridiplantae</taxon>
        <taxon>Streptophyta</taxon>
        <taxon>Embryophyta</taxon>
        <taxon>Tracheophyta</taxon>
        <taxon>Spermatophyta</taxon>
        <taxon>Magnoliopsida</taxon>
        <taxon>eudicotyledons</taxon>
        <taxon>Gunneridae</taxon>
        <taxon>Pentapetalae</taxon>
        <taxon>rosids</taxon>
        <taxon>malvids</taxon>
        <taxon>Malvales</taxon>
        <taxon>Malvaceae</taxon>
        <taxon>Malvoideae</taxon>
        <taxon>Hibiscus</taxon>
    </lineage>
</organism>